<feature type="domain" description="HTH IS408-type" evidence="3">
    <location>
        <begin position="4"/>
        <end position="84"/>
    </location>
</feature>
<dbReference type="PROSITE" id="PS50532">
    <property type="entry name" value="HTH_IS408"/>
    <property type="match status" value="1"/>
</dbReference>
<evidence type="ECO:0000313" key="5">
    <source>
        <dbReference type="EMBL" id="TSE36801.1"/>
    </source>
</evidence>
<dbReference type="PANTHER" id="PTHR35004">
    <property type="entry name" value="TRANSPOSASE RV3428C-RELATED"/>
    <property type="match status" value="1"/>
</dbReference>
<dbReference type="Proteomes" id="UP000316388">
    <property type="component" value="Unassembled WGS sequence"/>
</dbReference>
<sequence>MSKLRHTLQLLHGGALSTRQIGAALGISKSTVNDIASYARAAGVDWALAQSLSDEELQARLYKPPVARASRHLEPDHAHIHRELRRPGVTLQLLWEEYQQQHSGQAYKYSAFCEKYKVWARGLKRSMRQTHMAGDKLFVDYAGQTVPIVDADTGEIRQAQVFVAVLGASNYTYACATASQKAADWVASIMGALEFIGGVPRLLVPDQPRALMTRADRYEPTAYRLLDELCAHYGVAVMPARPAKPRDKPKVEVAVQVVERWILARLRHQTFFSLAELNRSIAGLLVDLNQRPFKKLPGNRASAFAELDGHYYSVPHALVGEVVELRITATTVEVLRGHKRVAAHALNGRKGAHTTAAEHMPASHRAHLQWTPAKLIAWGERIGSATAAVVRWQMEHRAHPEQGYRACLGLMRLGRQYGAERLEAACARAQSIRSRTCAGRATTTETVPRPKEHPMLNGQTLNQLRALRLDGMVAALSDAATHIAASELPFEQRLALLVQREVDWRVRWGSRRHAWGSPSSTPGLPDSWKNFTWPMATAALASAWRNWPGWTCSS</sequence>
<dbReference type="EMBL" id="VJOO01000014">
    <property type="protein sequence ID" value="TSE36801.1"/>
    <property type="molecule type" value="Genomic_DNA"/>
</dbReference>
<dbReference type="InterPro" id="IPR001584">
    <property type="entry name" value="Integrase_cat-core"/>
</dbReference>
<dbReference type="GO" id="GO:0015074">
    <property type="term" value="P:DNA integration"/>
    <property type="evidence" value="ECO:0007669"/>
    <property type="project" value="InterPro"/>
</dbReference>
<protein>
    <submittedName>
        <fullName evidence="5">Integrase core domain protein</fullName>
    </submittedName>
</protein>
<evidence type="ECO:0000259" key="4">
    <source>
        <dbReference type="PROSITE" id="PS50994"/>
    </source>
</evidence>
<evidence type="ECO:0000256" key="2">
    <source>
        <dbReference type="SAM" id="MobiDB-lite"/>
    </source>
</evidence>
<dbReference type="SUPFAM" id="SSF53098">
    <property type="entry name" value="Ribonuclease H-like"/>
    <property type="match status" value="1"/>
</dbReference>
<reference evidence="5 6" key="1">
    <citation type="submission" date="2019-07" db="EMBL/GenBank/DDBJ databases">
        <title>Tepidimonas fonticaldi AT-A2 draft genome.</title>
        <authorList>
            <person name="Da Costa M.S."/>
            <person name="Froufe H.J.C."/>
            <person name="Egas C."/>
            <person name="Albuquerque L."/>
        </authorList>
    </citation>
    <scope>NUCLEOTIDE SEQUENCE [LARGE SCALE GENOMIC DNA]</scope>
    <source>
        <strain evidence="5 6">AT-A2</strain>
    </source>
</reference>
<dbReference type="GO" id="GO:0003676">
    <property type="term" value="F:nucleic acid binding"/>
    <property type="evidence" value="ECO:0007669"/>
    <property type="project" value="InterPro"/>
</dbReference>
<dbReference type="InterPro" id="IPR054353">
    <property type="entry name" value="IstA-like_C"/>
</dbReference>
<organism evidence="5 6">
    <name type="scientific">Tepidimonas fonticaldi</name>
    <dbReference type="NCBI Taxonomy" id="1101373"/>
    <lineage>
        <taxon>Bacteria</taxon>
        <taxon>Pseudomonadati</taxon>
        <taxon>Pseudomonadota</taxon>
        <taxon>Betaproteobacteria</taxon>
        <taxon>Burkholderiales</taxon>
        <taxon>Tepidimonas</taxon>
    </lineage>
</organism>
<feature type="region of interest" description="Disordered" evidence="2">
    <location>
        <begin position="437"/>
        <end position="456"/>
    </location>
</feature>
<gene>
    <name evidence="5" type="ORF">Tfont_01635</name>
</gene>
<dbReference type="Gene3D" id="3.30.420.10">
    <property type="entry name" value="Ribonuclease H-like superfamily/Ribonuclease H"/>
    <property type="match status" value="1"/>
</dbReference>
<dbReference type="AlphaFoldDB" id="A0A554XLV8"/>
<comment type="caution">
    <text evidence="5">The sequence shown here is derived from an EMBL/GenBank/DDBJ whole genome shotgun (WGS) entry which is preliminary data.</text>
</comment>
<evidence type="ECO:0000313" key="6">
    <source>
        <dbReference type="Proteomes" id="UP000316388"/>
    </source>
</evidence>
<dbReference type="PANTHER" id="PTHR35004:SF8">
    <property type="entry name" value="TRANSPOSASE RV3428C-RELATED"/>
    <property type="match status" value="1"/>
</dbReference>
<dbReference type="PROSITE" id="PS50994">
    <property type="entry name" value="INTEGRASE"/>
    <property type="match status" value="1"/>
</dbReference>
<proteinExistence type="inferred from homology"/>
<comment type="similarity">
    <text evidence="1">Belongs to the transposase IS21/IS408/IS1162 family.</text>
</comment>
<dbReference type="NCBIfam" id="NF033546">
    <property type="entry name" value="transpos_IS21"/>
    <property type="match status" value="1"/>
</dbReference>
<evidence type="ECO:0000256" key="1">
    <source>
        <dbReference type="ARBA" id="ARBA00009277"/>
    </source>
</evidence>
<feature type="domain" description="Integrase catalytic" evidence="4">
    <location>
        <begin position="129"/>
        <end position="309"/>
    </location>
</feature>
<dbReference type="InterPro" id="IPR017895">
    <property type="entry name" value="HTH_IS408/IS1162_type"/>
</dbReference>
<dbReference type="InterPro" id="IPR036397">
    <property type="entry name" value="RNaseH_sf"/>
</dbReference>
<dbReference type="Pfam" id="PF22483">
    <property type="entry name" value="Mu-transpos_C_2"/>
    <property type="match status" value="1"/>
</dbReference>
<dbReference type="InterPro" id="IPR012337">
    <property type="entry name" value="RNaseH-like_sf"/>
</dbReference>
<name>A0A554XLV8_9BURK</name>
<accession>A0A554XLV8</accession>
<evidence type="ECO:0000259" key="3">
    <source>
        <dbReference type="PROSITE" id="PS50532"/>
    </source>
</evidence>